<evidence type="ECO:0000313" key="2">
    <source>
        <dbReference type="Proteomes" id="UP000284219"/>
    </source>
</evidence>
<name>A0A419SK22_9BACL</name>
<reference evidence="1 2" key="1">
    <citation type="submission" date="2016-08" db="EMBL/GenBank/DDBJ databases">
        <title>Novel Firmicute Genomes.</title>
        <authorList>
            <person name="Poppleton D.I."/>
            <person name="Gribaldo S."/>
        </authorList>
    </citation>
    <scope>NUCLEOTIDE SEQUENCE [LARGE SCALE GENOMIC DNA]</scope>
    <source>
        <strain evidence="1 2">RAOx-1</strain>
    </source>
</reference>
<proteinExistence type="predicted"/>
<dbReference type="EMBL" id="MCHY01000008">
    <property type="protein sequence ID" value="RKD24384.1"/>
    <property type="molecule type" value="Genomic_DNA"/>
</dbReference>
<evidence type="ECO:0000313" key="1">
    <source>
        <dbReference type="EMBL" id="RKD24384.1"/>
    </source>
</evidence>
<dbReference type="AlphaFoldDB" id="A0A419SK22"/>
<protein>
    <submittedName>
        <fullName evidence="1">Uncharacterized protein</fullName>
    </submittedName>
</protein>
<dbReference type="OrthoDB" id="2679733at2"/>
<organism evidence="1 2">
    <name type="scientific">Ammoniphilus oxalaticus</name>
    <dbReference type="NCBI Taxonomy" id="66863"/>
    <lineage>
        <taxon>Bacteria</taxon>
        <taxon>Bacillati</taxon>
        <taxon>Bacillota</taxon>
        <taxon>Bacilli</taxon>
        <taxon>Bacillales</taxon>
        <taxon>Paenibacillaceae</taxon>
        <taxon>Aneurinibacillus group</taxon>
        <taxon>Ammoniphilus</taxon>
    </lineage>
</organism>
<comment type="caution">
    <text evidence="1">The sequence shown here is derived from an EMBL/GenBank/DDBJ whole genome shotgun (WGS) entry which is preliminary data.</text>
</comment>
<gene>
    <name evidence="1" type="ORF">BEP19_08295</name>
</gene>
<dbReference type="RefSeq" id="WP_120189681.1">
    <property type="nucleotide sequence ID" value="NZ_MCHY01000008.1"/>
</dbReference>
<accession>A0A419SK22</accession>
<dbReference type="Proteomes" id="UP000284219">
    <property type="component" value="Unassembled WGS sequence"/>
</dbReference>
<sequence length="61" mass="7179">MTMGRIIHPTKRTVVPRHDVTEEQANGDVVNYRLSDEELAKYRALPTDKEQKRVFIIPMRQ</sequence>
<keyword evidence="2" id="KW-1185">Reference proteome</keyword>